<feature type="domain" description="Nucleotide-diphospho-sugar transferase" evidence="2">
    <location>
        <begin position="98"/>
        <end position="227"/>
    </location>
</feature>
<sequence>MRKSQLSSSSLKSRVLCFLLLATAIVLAVVTVFVPLLPELQTRHARGSTPSAEVVLSPLDPVRTDPYHTITVATVSDGFYDFTMNWLCWLGKLPTWHPYLFLATDEAVFEKLKKMNQPVYLLEVQTGSGTPDRTAYTYGTLRYQELMHTRTLFMKSLLDQGYNVLIADIDALLFQDPFPYMGPLMENHEILYADDNSDTNRPYACGGFFWMRSVPQVRQFWGEVARRHGELIEKCKVGETLGFWRHYHPGDRSSEFCGMGQQREGTTTLELSESPS</sequence>
<dbReference type="EMBL" id="JAPMOS010000094">
    <property type="protein sequence ID" value="KAJ4455740.1"/>
    <property type="molecule type" value="Genomic_DNA"/>
</dbReference>
<dbReference type="PANTHER" id="PTHR47032:SF1">
    <property type="entry name" value="UDP-D-XYLOSE:L-FUCOSE ALPHA-1,3-D-XYLOSYLTRANSFERASE-RELATED"/>
    <property type="match status" value="1"/>
</dbReference>
<accession>A0ABQ8U8W8</accession>
<evidence type="ECO:0000313" key="3">
    <source>
        <dbReference type="EMBL" id="KAJ4455740.1"/>
    </source>
</evidence>
<name>A0ABQ8U8W8_9EUKA</name>
<dbReference type="Pfam" id="PF03407">
    <property type="entry name" value="Nucleotid_trans"/>
    <property type="match status" value="1"/>
</dbReference>
<dbReference type="Proteomes" id="UP001141327">
    <property type="component" value="Unassembled WGS sequence"/>
</dbReference>
<keyword evidence="4" id="KW-1185">Reference proteome</keyword>
<evidence type="ECO:0000259" key="2">
    <source>
        <dbReference type="Pfam" id="PF03407"/>
    </source>
</evidence>
<evidence type="ECO:0000256" key="1">
    <source>
        <dbReference type="SAM" id="MobiDB-lite"/>
    </source>
</evidence>
<feature type="compositionally biased region" description="Polar residues" evidence="1">
    <location>
        <begin position="263"/>
        <end position="276"/>
    </location>
</feature>
<dbReference type="PANTHER" id="PTHR47032">
    <property type="entry name" value="UDP-D-XYLOSE:L-FUCOSE ALPHA-1,3-D-XYLOSYLTRANSFERASE-RELATED"/>
    <property type="match status" value="1"/>
</dbReference>
<protein>
    <recommendedName>
        <fullName evidence="2">Nucleotide-diphospho-sugar transferase domain-containing protein</fullName>
    </recommendedName>
</protein>
<gene>
    <name evidence="3" type="ORF">PAPYR_9234</name>
</gene>
<comment type="caution">
    <text evidence="3">The sequence shown here is derived from an EMBL/GenBank/DDBJ whole genome shotgun (WGS) entry which is preliminary data.</text>
</comment>
<dbReference type="InterPro" id="IPR005069">
    <property type="entry name" value="Nucl-diP-sugar_transferase"/>
</dbReference>
<organism evidence="3 4">
    <name type="scientific">Paratrimastix pyriformis</name>
    <dbReference type="NCBI Taxonomy" id="342808"/>
    <lineage>
        <taxon>Eukaryota</taxon>
        <taxon>Metamonada</taxon>
        <taxon>Preaxostyla</taxon>
        <taxon>Paratrimastigidae</taxon>
        <taxon>Paratrimastix</taxon>
    </lineage>
</organism>
<proteinExistence type="predicted"/>
<dbReference type="InterPro" id="IPR052636">
    <property type="entry name" value="UDP-D-xylose:L-fucose_XylT"/>
</dbReference>
<feature type="region of interest" description="Disordered" evidence="1">
    <location>
        <begin position="256"/>
        <end position="276"/>
    </location>
</feature>
<evidence type="ECO:0000313" key="4">
    <source>
        <dbReference type="Proteomes" id="UP001141327"/>
    </source>
</evidence>
<reference evidence="3" key="1">
    <citation type="journal article" date="2022" name="bioRxiv">
        <title>Genomics of Preaxostyla Flagellates Illuminates Evolutionary Transitions and the Path Towards Mitochondrial Loss.</title>
        <authorList>
            <person name="Novak L.V.F."/>
            <person name="Treitli S.C."/>
            <person name="Pyrih J."/>
            <person name="Halakuc P."/>
            <person name="Pipaliya S.V."/>
            <person name="Vacek V."/>
            <person name="Brzon O."/>
            <person name="Soukal P."/>
            <person name="Eme L."/>
            <person name="Dacks J.B."/>
            <person name="Karnkowska A."/>
            <person name="Elias M."/>
            <person name="Hampl V."/>
        </authorList>
    </citation>
    <scope>NUCLEOTIDE SEQUENCE</scope>
    <source>
        <strain evidence="3">RCP-MX</strain>
    </source>
</reference>